<dbReference type="Pfam" id="PF16861">
    <property type="entry name" value="Carbam_trans_C"/>
    <property type="match status" value="1"/>
</dbReference>
<evidence type="ECO:0000256" key="1">
    <source>
        <dbReference type="ARBA" id="ARBA00006129"/>
    </source>
</evidence>
<accession>A0A7K3M057</accession>
<dbReference type="PANTHER" id="PTHR34847">
    <property type="entry name" value="NODULATION PROTEIN U"/>
    <property type="match status" value="1"/>
</dbReference>
<dbReference type="InterPro" id="IPR043129">
    <property type="entry name" value="ATPase_NBD"/>
</dbReference>
<evidence type="ECO:0000259" key="3">
    <source>
        <dbReference type="Pfam" id="PF16861"/>
    </source>
</evidence>
<dbReference type="EMBL" id="WLZY01000001">
    <property type="protein sequence ID" value="NDL56654.1"/>
    <property type="molecule type" value="Genomic_DNA"/>
</dbReference>
<dbReference type="InterPro" id="IPR051338">
    <property type="entry name" value="NodU/CmcH_Carbamoyltrnsfr"/>
</dbReference>
<dbReference type="PANTHER" id="PTHR34847:SF1">
    <property type="entry name" value="NODULATION PROTEIN U"/>
    <property type="match status" value="1"/>
</dbReference>
<protein>
    <submittedName>
        <fullName evidence="4">Carbamoyltransferase</fullName>
    </submittedName>
</protein>
<evidence type="ECO:0000313" key="4">
    <source>
        <dbReference type="EMBL" id="NDL56654.1"/>
    </source>
</evidence>
<organism evidence="4 5">
    <name type="scientific">Phytoactinopolyspora mesophila</name>
    <dbReference type="NCBI Taxonomy" id="2650750"/>
    <lineage>
        <taxon>Bacteria</taxon>
        <taxon>Bacillati</taxon>
        <taxon>Actinomycetota</taxon>
        <taxon>Actinomycetes</taxon>
        <taxon>Jiangellales</taxon>
        <taxon>Jiangellaceae</taxon>
        <taxon>Phytoactinopolyspora</taxon>
    </lineage>
</organism>
<name>A0A7K3M057_9ACTN</name>
<dbReference type="Gene3D" id="3.90.870.20">
    <property type="entry name" value="Carbamoyltransferase, C-terminal domain"/>
    <property type="match status" value="1"/>
</dbReference>
<dbReference type="Gene3D" id="3.30.420.40">
    <property type="match status" value="2"/>
</dbReference>
<proteinExistence type="inferred from homology"/>
<dbReference type="Proteomes" id="UP000460435">
    <property type="component" value="Unassembled WGS sequence"/>
</dbReference>
<feature type="domain" description="Carbamoyltransferase C-terminal" evidence="3">
    <location>
        <begin position="407"/>
        <end position="579"/>
    </location>
</feature>
<dbReference type="InterPro" id="IPR038152">
    <property type="entry name" value="Carbam_trans_C_sf"/>
</dbReference>
<dbReference type="Pfam" id="PF02543">
    <property type="entry name" value="Carbam_trans_N"/>
    <property type="match status" value="1"/>
</dbReference>
<evidence type="ECO:0000259" key="2">
    <source>
        <dbReference type="Pfam" id="PF02543"/>
    </source>
</evidence>
<comment type="caution">
    <text evidence="4">The sequence shown here is derived from an EMBL/GenBank/DDBJ whole genome shotgun (WGS) entry which is preliminary data.</text>
</comment>
<dbReference type="InterPro" id="IPR031730">
    <property type="entry name" value="Carbam_trans_C"/>
</dbReference>
<feature type="domain" description="Carbamoyltransferase" evidence="2">
    <location>
        <begin position="22"/>
        <end position="352"/>
    </location>
</feature>
<dbReference type="AlphaFoldDB" id="A0A7K3M057"/>
<evidence type="ECO:0000313" key="5">
    <source>
        <dbReference type="Proteomes" id="UP000460435"/>
    </source>
</evidence>
<dbReference type="InterPro" id="IPR003696">
    <property type="entry name" value="Carbtransf_dom"/>
</dbReference>
<dbReference type="SUPFAM" id="SSF53067">
    <property type="entry name" value="Actin-like ATPase domain"/>
    <property type="match status" value="1"/>
</dbReference>
<gene>
    <name evidence="4" type="ORF">F7O44_06170</name>
</gene>
<dbReference type="GO" id="GO:0016740">
    <property type="term" value="F:transferase activity"/>
    <property type="evidence" value="ECO:0007669"/>
    <property type="project" value="UniProtKB-KW"/>
</dbReference>
<reference evidence="4 5" key="1">
    <citation type="submission" date="2019-11" db="EMBL/GenBank/DDBJ databases">
        <authorList>
            <person name="Li X.-J."/>
            <person name="Feng X.-M."/>
        </authorList>
    </citation>
    <scope>NUCLEOTIDE SEQUENCE [LARGE SCALE GENOMIC DNA]</scope>
    <source>
        <strain evidence="4 5">XMNu-373</strain>
    </source>
</reference>
<dbReference type="RefSeq" id="WP_162449205.1">
    <property type="nucleotide sequence ID" value="NZ_WLZY01000001.1"/>
</dbReference>
<keyword evidence="4" id="KW-0808">Transferase</keyword>
<keyword evidence="5" id="KW-1185">Reference proteome</keyword>
<sequence>MLVLGITGGYHEYKGVRYPLGLHDGAACLVRDGHLIAAVEEERLNRVKYGWSYPTHAVRACLEEENVSLDDVDAVGFYFSEEWLDANINQPHKAAGWVFPRQGDILSARKITMQWFEEEFGWKIPDDRLIYVPHHLCHAIGTFTRSGMDEALIVVMDGRGEEHSGTIYRGTLDGLEELYSYSIHNSLGNFYLASTVFLGYGFGDQYKVMGLAPHGDPAVYEDIFDSLYELKDGGEYELFHRTPNQAFDPRDLAANHVARTCIAHGLIPRKKGEPFTQQHMDLAAGMQRTIERIVLHVVSHWARETGLSKLSFSGGVAHNSTLNGVLLRSGLFDEVFIHPASHDGGAAEGAALGVAHQQGDKVLSQPRLITASLGPSLGREDDVITKLEEWSAVVDYTRPDDVVATTAGLLADGAVVGWATGRSEFGPRALGNRSILADPRPKENQTRINAMVKKRESFRPFAPVVTPEAAALYFDLPDTRANYDFMSYVVPVCEDRRDELGAVTHVDGTARIQVIDPAANDTFYRLVRTFGELTGTPVLLNTSFNNNAEPIVQTVEDCLRCFLTTELDVLVIEGFVVRRRSSDPQLEELVPRLMPAVKLTKSTRMLRSGGRAVTYEIVLDHSPAVRRANVSAAVFSLLERVDGSSTVRELAETVVGLTDQGKRELYELWQERFVAFTPE</sequence>
<comment type="similarity">
    <text evidence="1">Belongs to the NodU/CmcH family.</text>
</comment>